<keyword evidence="2" id="KW-0812">Transmembrane</keyword>
<keyword evidence="5" id="KW-1185">Reference proteome</keyword>
<evidence type="ECO:0000259" key="3">
    <source>
        <dbReference type="PROSITE" id="PS51782"/>
    </source>
</evidence>
<dbReference type="RefSeq" id="WP_046306827.1">
    <property type="nucleotide sequence ID" value="NZ_KQ034000.1"/>
</dbReference>
<evidence type="ECO:0000256" key="2">
    <source>
        <dbReference type="SAM" id="Phobius"/>
    </source>
</evidence>
<dbReference type="SUPFAM" id="SSF54106">
    <property type="entry name" value="LysM domain"/>
    <property type="match status" value="1"/>
</dbReference>
<dbReference type="PATRIC" id="fig|303541.3.peg.806"/>
<dbReference type="SMART" id="SM00257">
    <property type="entry name" value="LysM"/>
    <property type="match status" value="1"/>
</dbReference>
<evidence type="ECO:0000256" key="1">
    <source>
        <dbReference type="SAM" id="MobiDB-lite"/>
    </source>
</evidence>
<feature type="region of interest" description="Disordered" evidence="1">
    <location>
        <begin position="62"/>
        <end position="106"/>
    </location>
</feature>
<dbReference type="EMBL" id="JXLG01000005">
    <property type="protein sequence ID" value="KJY61369.1"/>
    <property type="molecule type" value="Genomic_DNA"/>
</dbReference>
<reference evidence="4 5" key="1">
    <citation type="submission" date="2015-01" db="EMBL/GenBank/DDBJ databases">
        <title>Comparative genomics of the lactic acid bacteria isolated from the honey bee gut.</title>
        <authorList>
            <person name="Ellegaard K.M."/>
            <person name="Tamarit D."/>
            <person name="Javelind E."/>
            <person name="Olofsson T."/>
            <person name="Andersson S.G."/>
            <person name="Vasquez A."/>
        </authorList>
    </citation>
    <scope>NUCLEOTIDE SEQUENCE [LARGE SCALE GENOMIC DNA]</scope>
    <source>
        <strain evidence="4 5">Hma11</strain>
    </source>
</reference>
<dbReference type="Proteomes" id="UP000033682">
    <property type="component" value="Unassembled WGS sequence"/>
</dbReference>
<evidence type="ECO:0000313" key="5">
    <source>
        <dbReference type="Proteomes" id="UP000033682"/>
    </source>
</evidence>
<comment type="caution">
    <text evidence="4">The sequence shown here is derived from an EMBL/GenBank/DDBJ whole genome shotgun (WGS) entry which is preliminary data.</text>
</comment>
<dbReference type="Gene3D" id="3.10.350.10">
    <property type="entry name" value="LysM domain"/>
    <property type="match status" value="1"/>
</dbReference>
<proteinExistence type="predicted"/>
<dbReference type="PROSITE" id="PS51782">
    <property type="entry name" value="LYSM"/>
    <property type="match status" value="1"/>
</dbReference>
<dbReference type="AlphaFoldDB" id="A0A0F4LSV2"/>
<name>A0A0F4LSV2_9LACO</name>
<dbReference type="Pfam" id="PF01476">
    <property type="entry name" value="LysM"/>
    <property type="match status" value="1"/>
</dbReference>
<sequence>MQQNYEGPYKHYERPSSKRAIINKTGSRAWQVTVIFLVVVLVALVPVVHHLSSAEKTNERVVELQKSTKKKVHSKLKKMRKKKTKSTVQKQTRKKTQVNSQDEIKTKKKISQPTEYTVQTGDSLTSIADKFHLTVDELIQINQLDSTGQVNAGQVLKLK</sequence>
<dbReference type="CDD" id="cd00118">
    <property type="entry name" value="LysM"/>
    <property type="match status" value="1"/>
</dbReference>
<feature type="transmembrane region" description="Helical" evidence="2">
    <location>
        <begin position="29"/>
        <end position="48"/>
    </location>
</feature>
<accession>A0A0F4LSV2</accession>
<dbReference type="HOGENOM" id="CLU_118526_0_0_9"/>
<dbReference type="InterPro" id="IPR018392">
    <property type="entry name" value="LysM"/>
</dbReference>
<feature type="compositionally biased region" description="Basic residues" evidence="1">
    <location>
        <begin position="67"/>
        <end position="96"/>
    </location>
</feature>
<dbReference type="InterPro" id="IPR036779">
    <property type="entry name" value="LysM_dom_sf"/>
</dbReference>
<feature type="domain" description="LysM" evidence="3">
    <location>
        <begin position="114"/>
        <end position="158"/>
    </location>
</feature>
<organism evidence="4 5">
    <name type="scientific">Lactobacillus apis</name>
    <dbReference type="NCBI Taxonomy" id="303541"/>
    <lineage>
        <taxon>Bacteria</taxon>
        <taxon>Bacillati</taxon>
        <taxon>Bacillota</taxon>
        <taxon>Bacilli</taxon>
        <taxon>Lactobacillales</taxon>
        <taxon>Lactobacillaceae</taxon>
        <taxon>Lactobacillus</taxon>
    </lineage>
</organism>
<gene>
    <name evidence="4" type="ORF">JF72_06500</name>
</gene>
<keyword evidence="2" id="KW-0472">Membrane</keyword>
<evidence type="ECO:0000313" key="4">
    <source>
        <dbReference type="EMBL" id="KJY61369.1"/>
    </source>
</evidence>
<protein>
    <submittedName>
        <fullName evidence="4">N-acetylmuramidase</fullName>
    </submittedName>
</protein>
<keyword evidence="2" id="KW-1133">Transmembrane helix</keyword>
<dbReference type="STRING" id="303541.JF72_06500"/>